<comment type="caution">
    <text evidence="3">The sequence shown here is derived from an EMBL/GenBank/DDBJ whole genome shotgun (WGS) entry which is preliminary data.</text>
</comment>
<feature type="transmembrane region" description="Helical" evidence="2">
    <location>
        <begin position="68"/>
        <end position="90"/>
    </location>
</feature>
<reference evidence="3 4" key="1">
    <citation type="submission" date="2023-07" db="EMBL/GenBank/DDBJ databases">
        <title>Genomic Encyclopedia of Type Strains, Phase IV (KMG-IV): sequencing the most valuable type-strain genomes for metagenomic binning, comparative biology and taxonomic classification.</title>
        <authorList>
            <person name="Goeker M."/>
        </authorList>
    </citation>
    <scope>NUCLEOTIDE SEQUENCE [LARGE SCALE GENOMIC DNA]</scope>
    <source>
        <strain evidence="3 4">DSM 18695</strain>
    </source>
</reference>
<name>A0ABU0IQ11_9CAUL</name>
<evidence type="ECO:0000313" key="3">
    <source>
        <dbReference type="EMBL" id="MDQ0464095.1"/>
    </source>
</evidence>
<dbReference type="EMBL" id="JAUSVS010000002">
    <property type="protein sequence ID" value="MDQ0464095.1"/>
    <property type="molecule type" value="Genomic_DNA"/>
</dbReference>
<sequence>MEDGDERQDLTGWLSPGRGDSGSAQSALRRMAGYLLMTIGALWALACGACTVNATLGAMGSVANPGALAAFGLIIILPGLGFTGVGLVVLRWGWRVAHGGPKIEPETFE</sequence>
<keyword evidence="2" id="KW-0812">Transmembrane</keyword>
<organism evidence="3 4">
    <name type="scientific">Caulobacter ginsengisoli</name>
    <dbReference type="NCBI Taxonomy" id="400775"/>
    <lineage>
        <taxon>Bacteria</taxon>
        <taxon>Pseudomonadati</taxon>
        <taxon>Pseudomonadota</taxon>
        <taxon>Alphaproteobacteria</taxon>
        <taxon>Caulobacterales</taxon>
        <taxon>Caulobacteraceae</taxon>
        <taxon>Caulobacter</taxon>
    </lineage>
</organism>
<evidence type="ECO:0000256" key="1">
    <source>
        <dbReference type="SAM" id="MobiDB-lite"/>
    </source>
</evidence>
<keyword evidence="2" id="KW-0472">Membrane</keyword>
<keyword evidence="4" id="KW-1185">Reference proteome</keyword>
<evidence type="ECO:0000256" key="2">
    <source>
        <dbReference type="SAM" id="Phobius"/>
    </source>
</evidence>
<dbReference type="Proteomes" id="UP001228905">
    <property type="component" value="Unassembled WGS sequence"/>
</dbReference>
<keyword evidence="2" id="KW-1133">Transmembrane helix</keyword>
<accession>A0ABU0IQ11</accession>
<protein>
    <submittedName>
        <fullName evidence="3">Uncharacterized protein</fullName>
    </submittedName>
</protein>
<proteinExistence type="predicted"/>
<evidence type="ECO:0000313" key="4">
    <source>
        <dbReference type="Proteomes" id="UP001228905"/>
    </source>
</evidence>
<gene>
    <name evidence="3" type="ORF">QO010_001866</name>
</gene>
<dbReference type="RefSeq" id="WP_307348490.1">
    <property type="nucleotide sequence ID" value="NZ_JAUSVS010000002.1"/>
</dbReference>
<feature type="region of interest" description="Disordered" evidence="1">
    <location>
        <begin position="1"/>
        <end position="24"/>
    </location>
</feature>
<feature type="transmembrane region" description="Helical" evidence="2">
    <location>
        <begin position="34"/>
        <end position="56"/>
    </location>
</feature>